<dbReference type="Proteomes" id="UP000178606">
    <property type="component" value="Unassembled WGS sequence"/>
</dbReference>
<dbReference type="GO" id="GO:0005524">
    <property type="term" value="F:ATP binding"/>
    <property type="evidence" value="ECO:0007669"/>
    <property type="project" value="UniProtKB-KW"/>
</dbReference>
<dbReference type="Gene3D" id="3.40.50.2300">
    <property type="match status" value="1"/>
</dbReference>
<name>A0A1F6D285_HANXR</name>
<dbReference type="SUPFAM" id="SSF46689">
    <property type="entry name" value="Homeodomain-like"/>
    <property type="match status" value="1"/>
</dbReference>
<dbReference type="InterPro" id="IPR025943">
    <property type="entry name" value="Sigma_54_int_dom_ATP-bd_2"/>
</dbReference>
<dbReference type="InterPro" id="IPR003593">
    <property type="entry name" value="AAA+_ATPase"/>
</dbReference>
<dbReference type="InterPro" id="IPR001789">
    <property type="entry name" value="Sig_transdc_resp-reg_receiver"/>
</dbReference>
<comment type="caution">
    <text evidence="9">The sequence shown here is derived from an EMBL/GenBank/DDBJ whole genome shotgun (WGS) entry which is preliminary data.</text>
</comment>
<protein>
    <recommendedName>
        <fullName evidence="11">Sigma-54-dependent Fis family transcriptional regulator</fullName>
    </recommendedName>
</protein>
<keyword evidence="4" id="KW-0238">DNA-binding</keyword>
<feature type="modified residue" description="4-aspartylphosphate" evidence="6">
    <location>
        <position position="59"/>
    </location>
</feature>
<dbReference type="Pfam" id="PF00158">
    <property type="entry name" value="Sigma54_activat"/>
    <property type="match status" value="1"/>
</dbReference>
<reference evidence="9 10" key="1">
    <citation type="journal article" date="2016" name="Nat. Commun.">
        <title>Thousands of microbial genomes shed light on interconnected biogeochemical processes in an aquifer system.</title>
        <authorList>
            <person name="Anantharaman K."/>
            <person name="Brown C.T."/>
            <person name="Hug L.A."/>
            <person name="Sharon I."/>
            <person name="Castelle C.J."/>
            <person name="Probst A.J."/>
            <person name="Thomas B.C."/>
            <person name="Singh A."/>
            <person name="Wilkins M.J."/>
            <person name="Karaoz U."/>
            <person name="Brodie E.L."/>
            <person name="Williams K.H."/>
            <person name="Hubbard S.S."/>
            <person name="Banfield J.F."/>
        </authorList>
    </citation>
    <scope>NUCLEOTIDE SEQUENCE [LARGE SCALE GENOMIC DNA]</scope>
    <source>
        <strain evidence="10">RIFCSPLOWO2_12_FULL_64_10</strain>
    </source>
</reference>
<keyword evidence="5" id="KW-0804">Transcription</keyword>
<dbReference type="SUPFAM" id="SSF52540">
    <property type="entry name" value="P-loop containing nucleoside triphosphate hydrolases"/>
    <property type="match status" value="1"/>
</dbReference>
<dbReference type="InterPro" id="IPR011006">
    <property type="entry name" value="CheY-like_superfamily"/>
</dbReference>
<keyword evidence="2" id="KW-0067">ATP-binding</keyword>
<dbReference type="SMART" id="SM00382">
    <property type="entry name" value="AAA"/>
    <property type="match status" value="1"/>
</dbReference>
<keyword evidence="6" id="KW-0597">Phosphoprotein</keyword>
<dbReference type="PANTHER" id="PTHR32071:SF117">
    <property type="entry name" value="PTS-DEPENDENT DIHYDROXYACETONE KINASE OPERON REGULATORY PROTEIN-RELATED"/>
    <property type="match status" value="1"/>
</dbReference>
<dbReference type="Pfam" id="PF00072">
    <property type="entry name" value="Response_reg"/>
    <property type="match status" value="1"/>
</dbReference>
<dbReference type="Gene3D" id="1.10.8.60">
    <property type="match status" value="1"/>
</dbReference>
<dbReference type="SUPFAM" id="SSF52172">
    <property type="entry name" value="CheY-like"/>
    <property type="match status" value="1"/>
</dbReference>
<dbReference type="InterPro" id="IPR009057">
    <property type="entry name" value="Homeodomain-like_sf"/>
</dbReference>
<accession>A0A1F6D285</accession>
<evidence type="ECO:0000256" key="6">
    <source>
        <dbReference type="PROSITE-ProRule" id="PRU00169"/>
    </source>
</evidence>
<evidence type="ECO:0000259" key="8">
    <source>
        <dbReference type="PROSITE" id="PS50110"/>
    </source>
</evidence>
<gene>
    <name evidence="9" type="ORF">A3F84_16670</name>
</gene>
<dbReference type="Pfam" id="PF25601">
    <property type="entry name" value="AAA_lid_14"/>
    <property type="match status" value="1"/>
</dbReference>
<proteinExistence type="predicted"/>
<dbReference type="PROSITE" id="PS50110">
    <property type="entry name" value="RESPONSE_REGULATORY"/>
    <property type="match status" value="1"/>
</dbReference>
<evidence type="ECO:0000313" key="10">
    <source>
        <dbReference type="Proteomes" id="UP000178606"/>
    </source>
</evidence>
<dbReference type="Pfam" id="PF02954">
    <property type="entry name" value="HTH_8"/>
    <property type="match status" value="1"/>
</dbReference>
<dbReference type="FunFam" id="3.40.50.300:FF:000006">
    <property type="entry name" value="DNA-binding transcriptional regulator NtrC"/>
    <property type="match status" value="1"/>
</dbReference>
<evidence type="ECO:0000256" key="1">
    <source>
        <dbReference type="ARBA" id="ARBA00022741"/>
    </source>
</evidence>
<evidence type="ECO:0000259" key="7">
    <source>
        <dbReference type="PROSITE" id="PS50045"/>
    </source>
</evidence>
<dbReference type="GO" id="GO:0006355">
    <property type="term" value="P:regulation of DNA-templated transcription"/>
    <property type="evidence" value="ECO:0007669"/>
    <property type="project" value="InterPro"/>
</dbReference>
<dbReference type="PRINTS" id="PR01590">
    <property type="entry name" value="HTHFIS"/>
</dbReference>
<dbReference type="InterPro" id="IPR002078">
    <property type="entry name" value="Sigma_54_int"/>
</dbReference>
<feature type="domain" description="Sigma-54 factor interaction" evidence="7">
    <location>
        <begin position="179"/>
        <end position="409"/>
    </location>
</feature>
<dbReference type="GO" id="GO:0043565">
    <property type="term" value="F:sequence-specific DNA binding"/>
    <property type="evidence" value="ECO:0007669"/>
    <property type="project" value="InterPro"/>
</dbReference>
<feature type="domain" description="Response regulatory" evidence="8">
    <location>
        <begin position="10"/>
        <end position="126"/>
    </location>
</feature>
<evidence type="ECO:0000256" key="2">
    <source>
        <dbReference type="ARBA" id="ARBA00022840"/>
    </source>
</evidence>
<keyword evidence="3" id="KW-0805">Transcription regulation</keyword>
<evidence type="ECO:0000256" key="3">
    <source>
        <dbReference type="ARBA" id="ARBA00023015"/>
    </source>
</evidence>
<dbReference type="PROSITE" id="PS50045">
    <property type="entry name" value="SIGMA54_INTERACT_4"/>
    <property type="match status" value="1"/>
</dbReference>
<dbReference type="SMART" id="SM00448">
    <property type="entry name" value="REC"/>
    <property type="match status" value="1"/>
</dbReference>
<dbReference type="InterPro" id="IPR058031">
    <property type="entry name" value="AAA_lid_NorR"/>
</dbReference>
<evidence type="ECO:0000313" key="9">
    <source>
        <dbReference type="EMBL" id="OGG55553.1"/>
    </source>
</evidence>
<dbReference type="AlphaFoldDB" id="A0A1F6D285"/>
<evidence type="ECO:0000256" key="4">
    <source>
        <dbReference type="ARBA" id="ARBA00023125"/>
    </source>
</evidence>
<dbReference type="InterPro" id="IPR025944">
    <property type="entry name" value="Sigma_54_int_dom_CS"/>
</dbReference>
<keyword evidence="1" id="KW-0547">Nucleotide-binding</keyword>
<sequence>MRSIDLSGAKILVVDDAPSNLDLLSHVLEGGGYEVSIAPRGEVALRLVRGARPDLILLDVRMPDIDGFEVCRRLKGDVATRDIPVVYITAHGQTEEIVQGFESGGVDYILKPFRKEEVLVRVRTHLENARLAQMLAEQNEALRAEMARREAVTGERNRLANRLSALSSREAERWGIAGFVGKSGTMQTILKSVETLQNAEATSALVMGESGTGKELVARAIHFGSRRAEGPFVPLNCGTIPMEMAESLLFGHVRGAFTGADREQVGYFELADGGTLFLDEVGEMPVDVQVKLLRVLEDGQVLPLGARQGRSVDVRILAATNADLRDRMTAGAFRQDLYFRLARFTVYVPPLRERKEDIPLLAEHFLRLFSVEMGRDAPGLSQGVLEALDAYDFPGNIRELKNMMERALLECNGADEIGPHHLQFLDLLPATGAPTPAGGASGEIAWPDFERLELEQIKQALTQTRGNIVAAARLLGTNRMRIYRLLRKYNLTAG</sequence>
<dbReference type="Gene3D" id="1.10.10.60">
    <property type="entry name" value="Homeodomain-like"/>
    <property type="match status" value="1"/>
</dbReference>
<dbReference type="EMBL" id="MFKF01000071">
    <property type="protein sequence ID" value="OGG55553.1"/>
    <property type="molecule type" value="Genomic_DNA"/>
</dbReference>
<dbReference type="PROSITE" id="PS00676">
    <property type="entry name" value="SIGMA54_INTERACT_2"/>
    <property type="match status" value="1"/>
</dbReference>
<dbReference type="Gene3D" id="3.40.50.300">
    <property type="entry name" value="P-loop containing nucleotide triphosphate hydrolases"/>
    <property type="match status" value="1"/>
</dbReference>
<dbReference type="InterPro" id="IPR002197">
    <property type="entry name" value="HTH_Fis"/>
</dbReference>
<dbReference type="InterPro" id="IPR027417">
    <property type="entry name" value="P-loop_NTPase"/>
</dbReference>
<dbReference type="CDD" id="cd00009">
    <property type="entry name" value="AAA"/>
    <property type="match status" value="1"/>
</dbReference>
<dbReference type="PANTHER" id="PTHR32071">
    <property type="entry name" value="TRANSCRIPTIONAL REGULATORY PROTEIN"/>
    <property type="match status" value="1"/>
</dbReference>
<evidence type="ECO:0008006" key="11">
    <source>
        <dbReference type="Google" id="ProtNLM"/>
    </source>
</evidence>
<dbReference type="CDD" id="cd19920">
    <property type="entry name" value="REC_PA4781-like"/>
    <property type="match status" value="1"/>
</dbReference>
<dbReference type="PROSITE" id="PS00688">
    <property type="entry name" value="SIGMA54_INTERACT_3"/>
    <property type="match status" value="1"/>
</dbReference>
<dbReference type="GO" id="GO:0000160">
    <property type="term" value="P:phosphorelay signal transduction system"/>
    <property type="evidence" value="ECO:0007669"/>
    <property type="project" value="InterPro"/>
</dbReference>
<evidence type="ECO:0000256" key="5">
    <source>
        <dbReference type="ARBA" id="ARBA00023163"/>
    </source>
</evidence>
<organism evidence="9 10">
    <name type="scientific">Handelsmanbacteria sp. (strain RIFCSPLOWO2_12_FULL_64_10)</name>
    <dbReference type="NCBI Taxonomy" id="1817868"/>
    <lineage>
        <taxon>Bacteria</taxon>
        <taxon>Candidatus Handelsmaniibacteriota</taxon>
    </lineage>
</organism>